<evidence type="ECO:0000259" key="1">
    <source>
        <dbReference type="PROSITE" id="PS50851"/>
    </source>
</evidence>
<reference evidence="2 3" key="1">
    <citation type="submission" date="2020-08" db="EMBL/GenBank/DDBJ databases">
        <title>Genomic Encyclopedia of Type Strains, Phase IV (KMG-IV): sequencing the most valuable type-strain genomes for metagenomic binning, comparative biology and taxonomic classification.</title>
        <authorList>
            <person name="Goeker M."/>
        </authorList>
    </citation>
    <scope>NUCLEOTIDE SEQUENCE [LARGE SCALE GENOMIC DNA]</scope>
    <source>
        <strain evidence="2 3">DSM 22198</strain>
    </source>
</reference>
<protein>
    <submittedName>
        <fullName evidence="2">Purine-binding chemotaxis protein CheW</fullName>
    </submittedName>
</protein>
<dbReference type="PROSITE" id="PS50851">
    <property type="entry name" value="CHEW"/>
    <property type="match status" value="1"/>
</dbReference>
<dbReference type="InterPro" id="IPR002545">
    <property type="entry name" value="CheW-lke_dom"/>
</dbReference>
<name>A0A7X0B096_9PROT</name>
<dbReference type="GO" id="GO:0006935">
    <property type="term" value="P:chemotaxis"/>
    <property type="evidence" value="ECO:0007669"/>
    <property type="project" value="InterPro"/>
</dbReference>
<dbReference type="SUPFAM" id="SSF50341">
    <property type="entry name" value="CheW-like"/>
    <property type="match status" value="1"/>
</dbReference>
<accession>A0A7X0B096</accession>
<dbReference type="InterPro" id="IPR039315">
    <property type="entry name" value="CheW"/>
</dbReference>
<evidence type="ECO:0000313" key="3">
    <source>
        <dbReference type="Proteomes" id="UP000539175"/>
    </source>
</evidence>
<dbReference type="PANTHER" id="PTHR22617:SF23">
    <property type="entry name" value="CHEMOTAXIS PROTEIN CHEW"/>
    <property type="match status" value="1"/>
</dbReference>
<proteinExistence type="predicted"/>
<evidence type="ECO:0000313" key="2">
    <source>
        <dbReference type="EMBL" id="MBB6253373.1"/>
    </source>
</evidence>
<dbReference type="EMBL" id="JACIIZ010000011">
    <property type="protein sequence ID" value="MBB6253373.1"/>
    <property type="molecule type" value="Genomic_DNA"/>
</dbReference>
<dbReference type="Proteomes" id="UP000539175">
    <property type="component" value="Unassembled WGS sequence"/>
</dbReference>
<dbReference type="RefSeq" id="WP_184803760.1">
    <property type="nucleotide sequence ID" value="NZ_JACIIZ010000011.1"/>
</dbReference>
<dbReference type="Pfam" id="PF01584">
    <property type="entry name" value="CheW"/>
    <property type="match status" value="1"/>
</dbReference>
<sequence>MTAWKTDTPMEVLTLGLQGEVFALEATHVREILDLVPITGVPNSQPFIGGLINVRGKVVPLADLCLKFGMELQPPTIDTRIVVTEVMIDGDPVIVGIRADKVYEITQVAASALEETPRIGMRWRPEYIRCIAKRGPEFIVVLDLERIFSRGDARDDAAGSSQRTAA</sequence>
<dbReference type="GO" id="GO:0007165">
    <property type="term" value="P:signal transduction"/>
    <property type="evidence" value="ECO:0007669"/>
    <property type="project" value="InterPro"/>
</dbReference>
<dbReference type="Gene3D" id="2.30.30.40">
    <property type="entry name" value="SH3 Domains"/>
    <property type="match status" value="1"/>
</dbReference>
<gene>
    <name evidence="2" type="ORF">FHS74_003942</name>
</gene>
<dbReference type="GO" id="GO:0005829">
    <property type="term" value="C:cytosol"/>
    <property type="evidence" value="ECO:0007669"/>
    <property type="project" value="TreeGrafter"/>
</dbReference>
<keyword evidence="3" id="KW-1185">Reference proteome</keyword>
<dbReference type="SMART" id="SM00260">
    <property type="entry name" value="CheW"/>
    <property type="match status" value="1"/>
</dbReference>
<organism evidence="2 3">
    <name type="scientific">Nitrospirillum iridis</name>
    <dbReference type="NCBI Taxonomy" id="765888"/>
    <lineage>
        <taxon>Bacteria</taxon>
        <taxon>Pseudomonadati</taxon>
        <taxon>Pseudomonadota</taxon>
        <taxon>Alphaproteobacteria</taxon>
        <taxon>Rhodospirillales</taxon>
        <taxon>Azospirillaceae</taxon>
        <taxon>Nitrospirillum</taxon>
    </lineage>
</organism>
<dbReference type="PANTHER" id="PTHR22617">
    <property type="entry name" value="CHEMOTAXIS SENSOR HISTIDINE KINASE-RELATED"/>
    <property type="match status" value="1"/>
</dbReference>
<dbReference type="InterPro" id="IPR036061">
    <property type="entry name" value="CheW-like_dom_sf"/>
</dbReference>
<dbReference type="AlphaFoldDB" id="A0A7X0B096"/>
<dbReference type="Gene3D" id="2.40.50.180">
    <property type="entry name" value="CheA-289, Domain 4"/>
    <property type="match status" value="1"/>
</dbReference>
<feature type="domain" description="CheW-like" evidence="1">
    <location>
        <begin position="9"/>
        <end position="153"/>
    </location>
</feature>
<comment type="caution">
    <text evidence="2">The sequence shown here is derived from an EMBL/GenBank/DDBJ whole genome shotgun (WGS) entry which is preliminary data.</text>
</comment>